<reference evidence="2" key="1">
    <citation type="journal article" date="2021" name="Sci. Adv.">
        <title>The American lobster genome reveals insights on longevity, neural, and immune adaptations.</title>
        <authorList>
            <person name="Polinski J.M."/>
            <person name="Zimin A.V."/>
            <person name="Clark K.F."/>
            <person name="Kohn A.B."/>
            <person name="Sadowski N."/>
            <person name="Timp W."/>
            <person name="Ptitsyn A."/>
            <person name="Khanna P."/>
            <person name="Romanova D.Y."/>
            <person name="Williams P."/>
            <person name="Greenwood S.J."/>
            <person name="Moroz L.L."/>
            <person name="Walt D.R."/>
            <person name="Bodnar A.G."/>
        </authorList>
    </citation>
    <scope>NUCLEOTIDE SEQUENCE</scope>
    <source>
        <strain evidence="2">GMGI-L3</strain>
    </source>
</reference>
<dbReference type="AlphaFoldDB" id="A0A8J5NB46"/>
<name>A0A8J5NB46_HOMAM</name>
<comment type="caution">
    <text evidence="2">The sequence shown here is derived from an EMBL/GenBank/DDBJ whole genome shotgun (WGS) entry which is preliminary data.</text>
</comment>
<dbReference type="Proteomes" id="UP000747542">
    <property type="component" value="Unassembled WGS sequence"/>
</dbReference>
<accession>A0A8J5NB46</accession>
<gene>
    <name evidence="2" type="ORF">Hamer_G009073</name>
</gene>
<evidence type="ECO:0000313" key="2">
    <source>
        <dbReference type="EMBL" id="KAG7176289.1"/>
    </source>
</evidence>
<evidence type="ECO:0000313" key="3">
    <source>
        <dbReference type="Proteomes" id="UP000747542"/>
    </source>
</evidence>
<protein>
    <submittedName>
        <fullName evidence="2">Uncharacterized protein</fullName>
    </submittedName>
</protein>
<keyword evidence="3" id="KW-1185">Reference proteome</keyword>
<dbReference type="EMBL" id="JAHLQT010003582">
    <property type="protein sequence ID" value="KAG7176289.1"/>
    <property type="molecule type" value="Genomic_DNA"/>
</dbReference>
<feature type="region of interest" description="Disordered" evidence="1">
    <location>
        <begin position="1"/>
        <end position="48"/>
    </location>
</feature>
<proteinExistence type="predicted"/>
<organism evidence="2 3">
    <name type="scientific">Homarus americanus</name>
    <name type="common">American lobster</name>
    <dbReference type="NCBI Taxonomy" id="6706"/>
    <lineage>
        <taxon>Eukaryota</taxon>
        <taxon>Metazoa</taxon>
        <taxon>Ecdysozoa</taxon>
        <taxon>Arthropoda</taxon>
        <taxon>Crustacea</taxon>
        <taxon>Multicrustacea</taxon>
        <taxon>Malacostraca</taxon>
        <taxon>Eumalacostraca</taxon>
        <taxon>Eucarida</taxon>
        <taxon>Decapoda</taxon>
        <taxon>Pleocyemata</taxon>
        <taxon>Astacidea</taxon>
        <taxon>Nephropoidea</taxon>
        <taxon>Nephropidae</taxon>
        <taxon>Homarus</taxon>
    </lineage>
</organism>
<evidence type="ECO:0000256" key="1">
    <source>
        <dbReference type="SAM" id="MobiDB-lite"/>
    </source>
</evidence>
<sequence length="79" mass="8209">MATGGTVPYAGRDSTSRTTSSATSEPIRASGRSHARSAPTPPPNVLTLSLTSLDATGSSMPRGSTSYSCTALTRYHRLH</sequence>